<sequence length="266" mass="28244">MVVRCQVKSFARHVSMRRLGVAGAALIAIAGVAFLACGPVRLGDPATVEVKAGHAGLPPPLYAVLGPDEESLGQLLNDHDDFASDVTFLIVAAQRQLCFPDHAHELEYMAVAAQLPVLKGSATALAGKPAWRGRLYSAIREIASRAPCEGRFDAGIGSFHVTIESAKYAQAFPDSFFDLSLVATPVEYGGESLGDRSQDDCVRIAYGALPLDEMGTWQCAAVRADARKHVVELCRQRMASIGTSGNQDQLASAIHGAATRLPASCR</sequence>
<accession>A0A4R3YQN4</accession>
<comment type="caution">
    <text evidence="1">The sequence shown here is derived from an EMBL/GenBank/DDBJ whole genome shotgun (WGS) entry which is preliminary data.</text>
</comment>
<proteinExistence type="predicted"/>
<organism evidence="1 2">
    <name type="scientific">Luteibacter rhizovicinus</name>
    <dbReference type="NCBI Taxonomy" id="242606"/>
    <lineage>
        <taxon>Bacteria</taxon>
        <taxon>Pseudomonadati</taxon>
        <taxon>Pseudomonadota</taxon>
        <taxon>Gammaproteobacteria</taxon>
        <taxon>Lysobacterales</taxon>
        <taxon>Rhodanobacteraceae</taxon>
        <taxon>Luteibacter</taxon>
    </lineage>
</organism>
<protein>
    <submittedName>
        <fullName evidence="1">Uncharacterized protein</fullName>
    </submittedName>
</protein>
<evidence type="ECO:0000313" key="1">
    <source>
        <dbReference type="EMBL" id="TCV94676.1"/>
    </source>
</evidence>
<evidence type="ECO:0000313" key="2">
    <source>
        <dbReference type="Proteomes" id="UP000295645"/>
    </source>
</evidence>
<dbReference type="OrthoDB" id="5996179at2"/>
<reference evidence="1 2" key="1">
    <citation type="submission" date="2019-03" db="EMBL/GenBank/DDBJ databases">
        <title>Above-ground endophytic microbial communities from plants in different locations in the United States.</title>
        <authorList>
            <person name="Frank C."/>
        </authorList>
    </citation>
    <scope>NUCLEOTIDE SEQUENCE [LARGE SCALE GENOMIC DNA]</scope>
    <source>
        <strain evidence="1 2">LP_13_YM</strain>
    </source>
</reference>
<gene>
    <name evidence="1" type="ORF">EC912_103161</name>
</gene>
<keyword evidence="2" id="KW-1185">Reference proteome</keyword>
<name>A0A4R3YQN4_9GAMM</name>
<dbReference type="EMBL" id="SMCS01000003">
    <property type="protein sequence ID" value="TCV94676.1"/>
    <property type="molecule type" value="Genomic_DNA"/>
</dbReference>
<dbReference type="Proteomes" id="UP000295645">
    <property type="component" value="Unassembled WGS sequence"/>
</dbReference>
<dbReference type="AlphaFoldDB" id="A0A4R3YQN4"/>
<dbReference type="RefSeq" id="WP_132143211.1">
    <property type="nucleotide sequence ID" value="NZ_SMCS01000003.1"/>
</dbReference>